<dbReference type="SUPFAM" id="SSF55073">
    <property type="entry name" value="Nucleotide cyclase"/>
    <property type="match status" value="1"/>
</dbReference>
<dbReference type="Gene3D" id="3.30.70.270">
    <property type="match status" value="1"/>
</dbReference>
<sequence>VALHDPLTGCGNRLLMDERLNNQIARAKRNNEAFSLLSIDLDDFKPVNDEYGHQTGDIVLKEVVARLQASIRESDLLVRTGGDEFLIIFSSAVNADTICQKLA</sequence>
<dbReference type="SMART" id="SM00267">
    <property type="entry name" value="GGDEF"/>
    <property type="match status" value="1"/>
</dbReference>
<evidence type="ECO:0000313" key="4">
    <source>
        <dbReference type="Proteomes" id="UP000001593"/>
    </source>
</evidence>
<dbReference type="InterPro" id="IPR000160">
    <property type="entry name" value="GGDEF_dom"/>
</dbReference>
<gene>
    <name evidence="3" type="ORF">NEMVEDRAFT_v1g47498</name>
</gene>
<dbReference type="PANTHER" id="PTHR46663">
    <property type="entry name" value="DIGUANYLATE CYCLASE DGCT-RELATED"/>
    <property type="match status" value="1"/>
</dbReference>
<evidence type="ECO:0000259" key="2">
    <source>
        <dbReference type="PROSITE" id="PS50887"/>
    </source>
</evidence>
<reference evidence="3 4" key="1">
    <citation type="journal article" date="2007" name="Science">
        <title>Sea anemone genome reveals ancestral eumetazoan gene repertoire and genomic organization.</title>
        <authorList>
            <person name="Putnam N.H."/>
            <person name="Srivastava M."/>
            <person name="Hellsten U."/>
            <person name="Dirks B."/>
            <person name="Chapman J."/>
            <person name="Salamov A."/>
            <person name="Terry A."/>
            <person name="Shapiro H."/>
            <person name="Lindquist E."/>
            <person name="Kapitonov V.V."/>
            <person name="Jurka J."/>
            <person name="Genikhovich G."/>
            <person name="Grigoriev I.V."/>
            <person name="Lucas S.M."/>
            <person name="Steele R.E."/>
            <person name="Finnerty J.R."/>
            <person name="Technau U."/>
            <person name="Martindale M.Q."/>
            <person name="Rokhsar D.S."/>
        </authorList>
    </citation>
    <scope>NUCLEOTIDE SEQUENCE [LARGE SCALE GENOMIC DNA]</scope>
    <source>
        <strain evidence="4">CH2 X CH6</strain>
    </source>
</reference>
<dbReference type="InterPro" id="IPR029787">
    <property type="entry name" value="Nucleotide_cyclase"/>
</dbReference>
<keyword evidence="1" id="KW-0456">Lyase</keyword>
<dbReference type="NCBIfam" id="TIGR00254">
    <property type="entry name" value="GGDEF"/>
    <property type="match status" value="1"/>
</dbReference>
<dbReference type="PROSITE" id="PS50887">
    <property type="entry name" value="GGDEF"/>
    <property type="match status" value="1"/>
</dbReference>
<dbReference type="InParanoid" id="A7TAA9"/>
<accession>A7TAA9</accession>
<dbReference type="HOGENOM" id="CLU_2270510_0_0_1"/>
<protein>
    <recommendedName>
        <fullName evidence="2">GGDEF domain-containing protein</fullName>
    </recommendedName>
</protein>
<dbReference type="InterPro" id="IPR043128">
    <property type="entry name" value="Rev_trsase/Diguanyl_cyclase"/>
</dbReference>
<dbReference type="Proteomes" id="UP000001593">
    <property type="component" value="Unassembled WGS sequence"/>
</dbReference>
<dbReference type="CDD" id="cd01949">
    <property type="entry name" value="GGDEF"/>
    <property type="match status" value="1"/>
</dbReference>
<organism evidence="3 4">
    <name type="scientific">Nematostella vectensis</name>
    <name type="common">Starlet sea anemone</name>
    <dbReference type="NCBI Taxonomy" id="45351"/>
    <lineage>
        <taxon>Eukaryota</taxon>
        <taxon>Metazoa</taxon>
        <taxon>Cnidaria</taxon>
        <taxon>Anthozoa</taxon>
        <taxon>Hexacorallia</taxon>
        <taxon>Actiniaria</taxon>
        <taxon>Edwardsiidae</taxon>
        <taxon>Nematostella</taxon>
    </lineage>
</organism>
<dbReference type="PANTHER" id="PTHR46663:SF2">
    <property type="entry name" value="GGDEF DOMAIN-CONTAINING PROTEIN"/>
    <property type="match status" value="1"/>
</dbReference>
<dbReference type="OMA" id="NADTICQ"/>
<evidence type="ECO:0000313" key="3">
    <source>
        <dbReference type="EMBL" id="EDO27063.1"/>
    </source>
</evidence>
<proteinExistence type="predicted"/>
<feature type="domain" description="GGDEF" evidence="2">
    <location>
        <begin position="32"/>
        <end position="103"/>
    </location>
</feature>
<keyword evidence="4" id="KW-1185">Reference proteome</keyword>
<dbReference type="STRING" id="45351.A7TAA9"/>
<dbReference type="PhylomeDB" id="A7TAA9"/>
<dbReference type="AlphaFoldDB" id="A7TAA9"/>
<evidence type="ECO:0000256" key="1">
    <source>
        <dbReference type="ARBA" id="ARBA00023239"/>
    </source>
</evidence>
<name>A7TAA9_NEMVE</name>
<dbReference type="Pfam" id="PF00990">
    <property type="entry name" value="GGDEF"/>
    <property type="match status" value="1"/>
</dbReference>
<feature type="non-terminal residue" evidence="3">
    <location>
        <position position="103"/>
    </location>
</feature>
<dbReference type="GO" id="GO:0016829">
    <property type="term" value="F:lyase activity"/>
    <property type="evidence" value="ECO:0007669"/>
    <property type="project" value="UniProtKB-KW"/>
</dbReference>
<dbReference type="KEGG" id="nve:5497316"/>
<dbReference type="EMBL" id="DS473959">
    <property type="protein sequence ID" value="EDO27063.1"/>
    <property type="molecule type" value="Genomic_DNA"/>
</dbReference>
<dbReference type="InterPro" id="IPR052163">
    <property type="entry name" value="DGC-Regulatory_Protein"/>
</dbReference>
<feature type="non-terminal residue" evidence="3">
    <location>
        <position position="1"/>
    </location>
</feature>